<reference evidence="1" key="1">
    <citation type="submission" date="2020-07" db="EMBL/GenBank/DDBJ databases">
        <title>Clarias magur genome sequencing, assembly and annotation.</title>
        <authorList>
            <person name="Kushwaha B."/>
            <person name="Kumar R."/>
            <person name="Das P."/>
            <person name="Joshi C.G."/>
            <person name="Kumar D."/>
            <person name="Nagpure N.S."/>
            <person name="Pandey M."/>
            <person name="Agarwal S."/>
            <person name="Srivastava S."/>
            <person name="Singh M."/>
            <person name="Sahoo L."/>
            <person name="Jayasankar P."/>
            <person name="Meher P.K."/>
            <person name="Koringa P.G."/>
            <person name="Iquebal M.A."/>
            <person name="Das S.P."/>
            <person name="Bit A."/>
            <person name="Patnaik S."/>
            <person name="Patel N."/>
            <person name="Shah T.M."/>
            <person name="Hinsu A."/>
            <person name="Jena J.K."/>
        </authorList>
    </citation>
    <scope>NUCLEOTIDE SEQUENCE</scope>
    <source>
        <strain evidence="1">CIFAMagur01</strain>
        <tissue evidence="1">Testis</tissue>
    </source>
</reference>
<keyword evidence="2" id="KW-1185">Reference proteome</keyword>
<dbReference type="Proteomes" id="UP000727407">
    <property type="component" value="Unassembled WGS sequence"/>
</dbReference>
<dbReference type="EMBL" id="QNUK01000145">
    <property type="protein sequence ID" value="KAF5900099.1"/>
    <property type="molecule type" value="Genomic_DNA"/>
</dbReference>
<proteinExistence type="predicted"/>
<name>A0A8J4UHF0_CLAMG</name>
<organism evidence="1 2">
    <name type="scientific">Clarias magur</name>
    <name type="common">Asian catfish</name>
    <name type="synonym">Macropteronotus magur</name>
    <dbReference type="NCBI Taxonomy" id="1594786"/>
    <lineage>
        <taxon>Eukaryota</taxon>
        <taxon>Metazoa</taxon>
        <taxon>Chordata</taxon>
        <taxon>Craniata</taxon>
        <taxon>Vertebrata</taxon>
        <taxon>Euteleostomi</taxon>
        <taxon>Actinopterygii</taxon>
        <taxon>Neopterygii</taxon>
        <taxon>Teleostei</taxon>
        <taxon>Ostariophysi</taxon>
        <taxon>Siluriformes</taxon>
        <taxon>Clariidae</taxon>
        <taxon>Clarias</taxon>
    </lineage>
</organism>
<protein>
    <submittedName>
        <fullName evidence="1">Uncharacterized protein</fullName>
    </submittedName>
</protein>
<evidence type="ECO:0000313" key="2">
    <source>
        <dbReference type="Proteomes" id="UP000727407"/>
    </source>
</evidence>
<accession>A0A8J4UHF0</accession>
<evidence type="ECO:0000313" key="1">
    <source>
        <dbReference type="EMBL" id="KAF5900099.1"/>
    </source>
</evidence>
<dbReference type="AlphaFoldDB" id="A0A8J4UHF0"/>
<comment type="caution">
    <text evidence="1">The sequence shown here is derived from an EMBL/GenBank/DDBJ whole genome shotgun (WGS) entry which is preliminary data.</text>
</comment>
<sequence>MAGTPLNIAEILKQKLFPITYMMERFPARSTFTRDRRFNTEDVGDGDAGGHVRLLLLQSLFL</sequence>
<gene>
    <name evidence="1" type="ORF">DAT39_010158</name>
</gene>